<protein>
    <submittedName>
        <fullName evidence="2">Uncharacterized protein</fullName>
    </submittedName>
</protein>
<reference evidence="2 3" key="1">
    <citation type="submission" date="2018-04" db="EMBL/GenBank/DDBJ databases">
        <title>Novel actinobacteria from marine sediment.</title>
        <authorList>
            <person name="Ng Z.Y."/>
            <person name="Tan G.Y.A."/>
        </authorList>
    </citation>
    <scope>NUCLEOTIDE SEQUENCE [LARGE SCALE GENOMIC DNA]</scope>
    <source>
        <strain evidence="2 3">TPS81</strain>
    </source>
</reference>
<dbReference type="AlphaFoldDB" id="A0A368T4T6"/>
<feature type="region of interest" description="Disordered" evidence="1">
    <location>
        <begin position="1"/>
        <end position="27"/>
    </location>
</feature>
<organism evidence="2 3">
    <name type="scientific">Marinitenerispora sediminis</name>
    <dbReference type="NCBI Taxonomy" id="1931232"/>
    <lineage>
        <taxon>Bacteria</taxon>
        <taxon>Bacillati</taxon>
        <taxon>Actinomycetota</taxon>
        <taxon>Actinomycetes</taxon>
        <taxon>Streptosporangiales</taxon>
        <taxon>Nocardiopsidaceae</taxon>
        <taxon>Marinitenerispora</taxon>
    </lineage>
</organism>
<comment type="caution">
    <text evidence="2">The sequence shown here is derived from an EMBL/GenBank/DDBJ whole genome shotgun (WGS) entry which is preliminary data.</text>
</comment>
<gene>
    <name evidence="2" type="ORF">DEF24_13675</name>
</gene>
<keyword evidence="3" id="KW-1185">Reference proteome</keyword>
<dbReference type="EMBL" id="QEIN01000096">
    <property type="protein sequence ID" value="RCV58372.1"/>
    <property type="molecule type" value="Genomic_DNA"/>
</dbReference>
<sequence>MAGSPGRRGLRPQAVQGRLDHGVGELGGERAFPVQPAIPQWPPDQFHGEVDVGVGASCPAA</sequence>
<name>A0A368T4T6_9ACTN</name>
<proteinExistence type="predicted"/>
<evidence type="ECO:0000256" key="1">
    <source>
        <dbReference type="SAM" id="MobiDB-lite"/>
    </source>
</evidence>
<accession>A0A368T4T6</accession>
<dbReference type="Proteomes" id="UP000253318">
    <property type="component" value="Unassembled WGS sequence"/>
</dbReference>
<evidence type="ECO:0000313" key="3">
    <source>
        <dbReference type="Proteomes" id="UP000253318"/>
    </source>
</evidence>
<evidence type="ECO:0000313" key="2">
    <source>
        <dbReference type="EMBL" id="RCV58372.1"/>
    </source>
</evidence>